<evidence type="ECO:0000313" key="4">
    <source>
        <dbReference type="EMBL" id="KAL2645389.1"/>
    </source>
</evidence>
<proteinExistence type="inferred from homology"/>
<keyword evidence="5" id="KW-1185">Reference proteome</keyword>
<comment type="caution">
    <text evidence="4">The sequence shown here is derived from an EMBL/GenBank/DDBJ whole genome shotgun (WGS) entry which is preliminary data.</text>
</comment>
<dbReference type="AlphaFoldDB" id="A0ABD1ZC57"/>
<sequence>MGLRGLQRLGSHAVRAWRAKATGNGSNLPAAGRCSSGAELVGCYRDSSVTGSCRSDYARYFASAQFRSRFNNLQSTKIEPSFSAAPLSTLSSPRMSLPPPSLRSFGEPRFRGDGLLEQQLNASSMQQKRGVSKLKKYKMKAYSSYKERFKLMADGTYKRWRSGTRHNAHSKTAKQRRQLRQPSIAPLALAKVMKKLNFMG</sequence>
<keyword evidence="2" id="KW-0689">Ribosomal protein</keyword>
<dbReference type="SUPFAM" id="SSF143034">
    <property type="entry name" value="L35p-like"/>
    <property type="match status" value="1"/>
</dbReference>
<evidence type="ECO:0008006" key="6">
    <source>
        <dbReference type="Google" id="ProtNLM"/>
    </source>
</evidence>
<protein>
    <recommendedName>
        <fullName evidence="6">50S ribosomal protein L35</fullName>
    </recommendedName>
</protein>
<name>A0ABD1ZC57_9MARC</name>
<evidence type="ECO:0000256" key="3">
    <source>
        <dbReference type="ARBA" id="ARBA00023274"/>
    </source>
</evidence>
<evidence type="ECO:0000313" key="5">
    <source>
        <dbReference type="Proteomes" id="UP001605036"/>
    </source>
</evidence>
<dbReference type="EMBL" id="JBHFFA010000002">
    <property type="protein sequence ID" value="KAL2645389.1"/>
    <property type="molecule type" value="Genomic_DNA"/>
</dbReference>
<evidence type="ECO:0000256" key="1">
    <source>
        <dbReference type="ARBA" id="ARBA00006598"/>
    </source>
</evidence>
<dbReference type="InterPro" id="IPR037229">
    <property type="entry name" value="Ribosomal_bL35_sf"/>
</dbReference>
<gene>
    <name evidence="4" type="ORF">R1flu_012976</name>
</gene>
<dbReference type="Gene3D" id="4.10.410.60">
    <property type="match status" value="1"/>
</dbReference>
<dbReference type="PANTHER" id="PTHR36400">
    <property type="entry name" value="RIBOSOMAL PROTEIN L35"/>
    <property type="match status" value="1"/>
</dbReference>
<accession>A0ABD1ZC57</accession>
<organism evidence="4 5">
    <name type="scientific">Riccia fluitans</name>
    <dbReference type="NCBI Taxonomy" id="41844"/>
    <lineage>
        <taxon>Eukaryota</taxon>
        <taxon>Viridiplantae</taxon>
        <taxon>Streptophyta</taxon>
        <taxon>Embryophyta</taxon>
        <taxon>Marchantiophyta</taxon>
        <taxon>Marchantiopsida</taxon>
        <taxon>Marchantiidae</taxon>
        <taxon>Marchantiales</taxon>
        <taxon>Ricciaceae</taxon>
        <taxon>Riccia</taxon>
    </lineage>
</organism>
<dbReference type="PANTHER" id="PTHR36400:SF1">
    <property type="entry name" value="RIBOSOMAL PROTEIN L35"/>
    <property type="match status" value="1"/>
</dbReference>
<comment type="similarity">
    <text evidence="1">Belongs to the bacterial ribosomal protein bL35 family.</text>
</comment>
<keyword evidence="3" id="KW-0687">Ribonucleoprotein</keyword>
<evidence type="ECO:0000256" key="2">
    <source>
        <dbReference type="ARBA" id="ARBA00022980"/>
    </source>
</evidence>
<dbReference type="GO" id="GO:0005840">
    <property type="term" value="C:ribosome"/>
    <property type="evidence" value="ECO:0007669"/>
    <property type="project" value="UniProtKB-KW"/>
</dbReference>
<dbReference type="InterPro" id="IPR021137">
    <property type="entry name" value="Ribosomal_bL35-like"/>
</dbReference>
<dbReference type="GO" id="GO:1990904">
    <property type="term" value="C:ribonucleoprotein complex"/>
    <property type="evidence" value="ECO:0007669"/>
    <property type="project" value="UniProtKB-KW"/>
</dbReference>
<reference evidence="4 5" key="1">
    <citation type="submission" date="2024-09" db="EMBL/GenBank/DDBJ databases">
        <title>Chromosome-scale assembly of Riccia fluitans.</title>
        <authorList>
            <person name="Paukszto L."/>
            <person name="Sawicki J."/>
            <person name="Karawczyk K."/>
            <person name="Piernik-Szablinska J."/>
            <person name="Szczecinska M."/>
            <person name="Mazdziarz M."/>
        </authorList>
    </citation>
    <scope>NUCLEOTIDE SEQUENCE [LARGE SCALE GENOMIC DNA]</scope>
    <source>
        <strain evidence="4">Rf_01</strain>
        <tissue evidence="4">Aerial parts of the thallus</tissue>
    </source>
</reference>
<dbReference type="Proteomes" id="UP001605036">
    <property type="component" value="Unassembled WGS sequence"/>
</dbReference>
<dbReference type="Pfam" id="PF01632">
    <property type="entry name" value="Ribosomal_L35p"/>
    <property type="match status" value="1"/>
</dbReference>